<keyword evidence="2 4" id="KW-0378">Hydrolase</keyword>
<protein>
    <recommendedName>
        <fullName evidence="4">dTTP/UTP pyrophosphatase</fullName>
        <shortName evidence="4">dTTPase/UTPase</shortName>
        <ecNumber evidence="4">3.6.1.9</ecNumber>
    </recommendedName>
    <alternativeName>
        <fullName evidence="4">Nucleoside triphosphate pyrophosphatase</fullName>
    </alternativeName>
    <alternativeName>
        <fullName evidence="4">Nucleotide pyrophosphatase</fullName>
        <shortName evidence="4">Nucleotide PPase</shortName>
    </alternativeName>
</protein>
<comment type="catalytic activity">
    <reaction evidence="4">
        <text>dTTP + H2O = dTMP + diphosphate + H(+)</text>
        <dbReference type="Rhea" id="RHEA:28534"/>
        <dbReference type="ChEBI" id="CHEBI:15377"/>
        <dbReference type="ChEBI" id="CHEBI:15378"/>
        <dbReference type="ChEBI" id="CHEBI:33019"/>
        <dbReference type="ChEBI" id="CHEBI:37568"/>
        <dbReference type="ChEBI" id="CHEBI:63528"/>
        <dbReference type="EC" id="3.6.1.9"/>
    </reaction>
</comment>
<comment type="caution">
    <text evidence="4">Lacks conserved residue(s) required for the propagation of feature annotation.</text>
</comment>
<gene>
    <name evidence="6" type="ORF">BECKSD772D_GA0070982_108712</name>
    <name evidence="5" type="ORF">BECKSD772E_GA0070983_11674</name>
</gene>
<comment type="subcellular location">
    <subcellularLocation>
        <location evidence="4">Cytoplasm</location>
    </subcellularLocation>
</comment>
<accession>A0A451BPF3</accession>
<organism evidence="6">
    <name type="scientific">Candidatus Kentrum sp. SD</name>
    <dbReference type="NCBI Taxonomy" id="2126332"/>
    <lineage>
        <taxon>Bacteria</taxon>
        <taxon>Pseudomonadati</taxon>
        <taxon>Pseudomonadota</taxon>
        <taxon>Gammaproteobacteria</taxon>
        <taxon>Candidatus Kentrum</taxon>
    </lineage>
</organism>
<dbReference type="NCBIfam" id="TIGR00172">
    <property type="entry name" value="maf"/>
    <property type="match status" value="1"/>
</dbReference>
<evidence type="ECO:0000256" key="4">
    <source>
        <dbReference type="HAMAP-Rule" id="MF_00528"/>
    </source>
</evidence>
<dbReference type="EC" id="3.6.1.9" evidence="4"/>
<dbReference type="EMBL" id="CAADHB010000087">
    <property type="protein sequence ID" value="VFK80138.1"/>
    <property type="molecule type" value="Genomic_DNA"/>
</dbReference>
<sequence>MSKVNSFPFPLILASQSPRRRQLLTEAGYEFAIMPPAESAESGVYRGESPENMVARLARQKAFDVMERIDSGIVLGCDTVAECDGRVLGKPSDKEHAREMLRLLQGKEHRVLSGLCLCAREAGAPRHAVEIAITRLVMAPLPNDRIEDYLNTDQWRGKAGAFGYQDGHDWLRILEGSATNVVGLPLELLGEMLKGMFGRQREDP</sequence>
<dbReference type="PIRSF" id="PIRSF006305">
    <property type="entry name" value="Maf"/>
    <property type="match status" value="1"/>
</dbReference>
<comment type="cofactor">
    <cofactor evidence="1 4">
        <name>a divalent metal cation</name>
        <dbReference type="ChEBI" id="CHEBI:60240"/>
    </cofactor>
</comment>
<evidence type="ECO:0000256" key="3">
    <source>
        <dbReference type="ARBA" id="ARBA00023080"/>
    </source>
</evidence>
<dbReference type="Pfam" id="PF02545">
    <property type="entry name" value="Maf"/>
    <property type="match status" value="1"/>
</dbReference>
<keyword evidence="4" id="KW-0963">Cytoplasm</keyword>
<dbReference type="Gene3D" id="3.90.950.10">
    <property type="match status" value="1"/>
</dbReference>
<dbReference type="EMBL" id="CAADFU010000167">
    <property type="protein sequence ID" value="VFK49248.1"/>
    <property type="molecule type" value="Genomic_DNA"/>
</dbReference>
<feature type="site" description="Important for substrate specificity" evidence="4">
    <location>
        <position position="79"/>
    </location>
</feature>
<comment type="catalytic activity">
    <reaction evidence="4">
        <text>UTP + H2O = UMP + diphosphate + H(+)</text>
        <dbReference type="Rhea" id="RHEA:29395"/>
        <dbReference type="ChEBI" id="CHEBI:15377"/>
        <dbReference type="ChEBI" id="CHEBI:15378"/>
        <dbReference type="ChEBI" id="CHEBI:33019"/>
        <dbReference type="ChEBI" id="CHEBI:46398"/>
        <dbReference type="ChEBI" id="CHEBI:57865"/>
        <dbReference type="EC" id="3.6.1.9"/>
    </reaction>
</comment>
<dbReference type="SUPFAM" id="SSF52972">
    <property type="entry name" value="ITPase-like"/>
    <property type="match status" value="1"/>
</dbReference>
<name>A0A451BPF3_9GAMM</name>
<proteinExistence type="inferred from homology"/>
<comment type="function">
    <text evidence="4">Nucleoside triphosphate pyrophosphatase that hydrolyzes dTTP and UTP. May have a dual role in cell division arrest and in preventing the incorporation of modified nucleotides into cellular nucleic acids.</text>
</comment>
<dbReference type="AlphaFoldDB" id="A0A451BPF3"/>
<feature type="active site" description="Proton acceptor" evidence="4">
    <location>
        <position position="78"/>
    </location>
</feature>
<evidence type="ECO:0000256" key="1">
    <source>
        <dbReference type="ARBA" id="ARBA00001968"/>
    </source>
</evidence>
<keyword evidence="3 4" id="KW-0546">Nucleotide metabolism</keyword>
<evidence type="ECO:0000256" key="2">
    <source>
        <dbReference type="ARBA" id="ARBA00022801"/>
    </source>
</evidence>
<evidence type="ECO:0000313" key="5">
    <source>
        <dbReference type="EMBL" id="VFK49248.1"/>
    </source>
</evidence>
<dbReference type="CDD" id="cd00555">
    <property type="entry name" value="Maf"/>
    <property type="match status" value="1"/>
</dbReference>
<dbReference type="GO" id="GO:0005737">
    <property type="term" value="C:cytoplasm"/>
    <property type="evidence" value="ECO:0007669"/>
    <property type="project" value="UniProtKB-SubCell"/>
</dbReference>
<feature type="site" description="Important for substrate specificity" evidence="4">
    <location>
        <position position="19"/>
    </location>
</feature>
<dbReference type="GO" id="GO:0009117">
    <property type="term" value="P:nucleotide metabolic process"/>
    <property type="evidence" value="ECO:0007669"/>
    <property type="project" value="UniProtKB-KW"/>
</dbReference>
<dbReference type="GO" id="GO:0047429">
    <property type="term" value="F:nucleoside triphosphate diphosphatase activity"/>
    <property type="evidence" value="ECO:0007669"/>
    <property type="project" value="UniProtKB-EC"/>
</dbReference>
<comment type="similarity">
    <text evidence="4">Belongs to the Maf family. YhdE subfamily.</text>
</comment>
<feature type="site" description="Important for substrate specificity" evidence="4">
    <location>
        <position position="165"/>
    </location>
</feature>
<evidence type="ECO:0000313" key="6">
    <source>
        <dbReference type="EMBL" id="VFK80138.1"/>
    </source>
</evidence>
<dbReference type="InterPro" id="IPR029001">
    <property type="entry name" value="ITPase-like_fam"/>
</dbReference>
<dbReference type="HAMAP" id="MF_00528">
    <property type="entry name" value="Maf"/>
    <property type="match status" value="1"/>
</dbReference>
<dbReference type="PANTHER" id="PTHR43213:SF5">
    <property type="entry name" value="BIFUNCTIONAL DTTP_UTP PYROPHOSPHATASE_METHYLTRANSFERASE PROTEIN-RELATED"/>
    <property type="match status" value="1"/>
</dbReference>
<reference evidence="6" key="1">
    <citation type="submission" date="2019-02" db="EMBL/GenBank/DDBJ databases">
        <authorList>
            <person name="Gruber-Vodicka R. H."/>
            <person name="Seah K. B. B."/>
        </authorList>
    </citation>
    <scope>NUCLEOTIDE SEQUENCE</scope>
    <source>
        <strain evidence="6">BECK_S127</strain>
        <strain evidence="5">BECK_S1320</strain>
    </source>
</reference>
<dbReference type="InterPro" id="IPR003697">
    <property type="entry name" value="Maf-like"/>
</dbReference>
<dbReference type="PANTHER" id="PTHR43213">
    <property type="entry name" value="BIFUNCTIONAL DTTP/UTP PYROPHOSPHATASE/METHYLTRANSFERASE PROTEIN-RELATED"/>
    <property type="match status" value="1"/>
</dbReference>